<dbReference type="InterPro" id="IPR050682">
    <property type="entry name" value="ModA/WtpA"/>
</dbReference>
<reference evidence="1 2" key="2">
    <citation type="submission" date="2019-05" db="EMBL/GenBank/DDBJ databases">
        <title>Glycomyces buryatensis sp. nov.</title>
        <authorList>
            <person name="Nikitina E."/>
        </authorList>
    </citation>
    <scope>NUCLEOTIDE SEQUENCE [LARGE SCALE GENOMIC DNA]</scope>
    <source>
        <strain evidence="1 2">18</strain>
    </source>
</reference>
<keyword evidence="2" id="KW-1185">Reference proteome</keyword>
<name>A0A4S8PX81_9ACTN</name>
<organism evidence="1 2">
    <name type="scientific">Glycomyces buryatensis</name>
    <dbReference type="NCBI Taxonomy" id="2570927"/>
    <lineage>
        <taxon>Bacteria</taxon>
        <taxon>Bacillati</taxon>
        <taxon>Actinomycetota</taxon>
        <taxon>Actinomycetes</taxon>
        <taxon>Glycomycetales</taxon>
        <taxon>Glycomycetaceae</taxon>
        <taxon>Glycomyces</taxon>
    </lineage>
</organism>
<dbReference type="Proteomes" id="UP000308760">
    <property type="component" value="Unassembled WGS sequence"/>
</dbReference>
<dbReference type="PANTHER" id="PTHR30632:SF11">
    <property type="entry name" value="BLR4797 PROTEIN"/>
    <property type="match status" value="1"/>
</dbReference>
<gene>
    <name evidence="1" type="ORF">FAB82_23795</name>
</gene>
<proteinExistence type="predicted"/>
<accession>A0A4S8PX81</accession>
<sequence length="234" mass="24294">MPTIRLFSTLAVRLALDAGVIDDFTRAGGVEVETVFDPTNVLLQRIAAGDRPDVMIGVRSQLDGLANDGVLDASSLVDIARVGVGLAAEPGSGELPDISTVDELKSALLGARSVAYSRTGASGVYFASLIAALGIREEIDARATVIEKGFTAEAVLDGRADLAVQQLSELRFVPQARLVGPLPEAAQHYTVFAAAAGSDAKDREAADSLVAHLGAAKSVERYLEAGLEAPGPTR</sequence>
<dbReference type="EMBL" id="STGY01000077">
    <property type="protein sequence ID" value="THV34675.1"/>
    <property type="molecule type" value="Genomic_DNA"/>
</dbReference>
<dbReference type="RefSeq" id="WP_136537057.1">
    <property type="nucleotide sequence ID" value="NZ_STGY01000077.1"/>
</dbReference>
<evidence type="ECO:0000313" key="1">
    <source>
        <dbReference type="EMBL" id="THV34675.1"/>
    </source>
</evidence>
<dbReference type="AlphaFoldDB" id="A0A4S8PX81"/>
<dbReference type="Pfam" id="PF13531">
    <property type="entry name" value="SBP_bac_11"/>
    <property type="match status" value="1"/>
</dbReference>
<dbReference type="GO" id="GO:0030973">
    <property type="term" value="F:molybdate ion binding"/>
    <property type="evidence" value="ECO:0007669"/>
    <property type="project" value="TreeGrafter"/>
</dbReference>
<dbReference type="PANTHER" id="PTHR30632">
    <property type="entry name" value="MOLYBDATE-BINDING PERIPLASMIC PROTEIN"/>
    <property type="match status" value="1"/>
</dbReference>
<dbReference type="GO" id="GO:0015689">
    <property type="term" value="P:molybdate ion transport"/>
    <property type="evidence" value="ECO:0007669"/>
    <property type="project" value="TreeGrafter"/>
</dbReference>
<dbReference type="SUPFAM" id="SSF53850">
    <property type="entry name" value="Periplasmic binding protein-like II"/>
    <property type="match status" value="1"/>
</dbReference>
<evidence type="ECO:0000313" key="2">
    <source>
        <dbReference type="Proteomes" id="UP000308760"/>
    </source>
</evidence>
<comment type="caution">
    <text evidence="1">The sequence shown here is derived from an EMBL/GenBank/DDBJ whole genome shotgun (WGS) entry which is preliminary data.</text>
</comment>
<protein>
    <submittedName>
        <fullName evidence="1">ABC transporter substrate-binding protein</fullName>
    </submittedName>
</protein>
<dbReference type="OrthoDB" id="8216219at2"/>
<reference evidence="2" key="1">
    <citation type="submission" date="2019-04" db="EMBL/GenBank/DDBJ databases">
        <title>Nocardioides xinjiangensis sp. nov.</title>
        <authorList>
            <person name="Liu S."/>
        </authorList>
    </citation>
    <scope>NUCLEOTIDE SEQUENCE [LARGE SCALE GENOMIC DNA]</scope>
    <source>
        <strain evidence="2">18</strain>
    </source>
</reference>
<dbReference type="Gene3D" id="3.40.190.10">
    <property type="entry name" value="Periplasmic binding protein-like II"/>
    <property type="match status" value="2"/>
</dbReference>